<dbReference type="Proteomes" id="UP001215280">
    <property type="component" value="Unassembled WGS sequence"/>
</dbReference>
<feature type="region of interest" description="Disordered" evidence="1">
    <location>
        <begin position="1078"/>
        <end position="1190"/>
    </location>
</feature>
<evidence type="ECO:0000256" key="1">
    <source>
        <dbReference type="SAM" id="MobiDB-lite"/>
    </source>
</evidence>
<dbReference type="PANTHER" id="PTHR31912:SF34">
    <property type="entry name" value="NOTOCHORD-RELATED PROTEIN"/>
    <property type="match status" value="1"/>
</dbReference>
<evidence type="ECO:0000313" key="2">
    <source>
        <dbReference type="EMBL" id="KAJ7733552.1"/>
    </source>
</evidence>
<feature type="compositionally biased region" description="Acidic residues" evidence="1">
    <location>
        <begin position="1153"/>
        <end position="1174"/>
    </location>
</feature>
<name>A0AAD7I2D3_9AGAR</name>
<comment type="caution">
    <text evidence="2">The sequence shown here is derived from an EMBL/GenBank/DDBJ whole genome shotgun (WGS) entry which is preliminary data.</text>
</comment>
<feature type="compositionally biased region" description="Basic and acidic residues" evidence="1">
    <location>
        <begin position="1143"/>
        <end position="1152"/>
    </location>
</feature>
<gene>
    <name evidence="2" type="ORF">DFH07DRAFT_780573</name>
</gene>
<evidence type="ECO:0000313" key="3">
    <source>
        <dbReference type="Proteomes" id="UP001215280"/>
    </source>
</evidence>
<protein>
    <submittedName>
        <fullName evidence="2">Uncharacterized protein</fullName>
    </submittedName>
</protein>
<accession>A0AAD7I2D3</accession>
<dbReference type="PANTHER" id="PTHR31912">
    <property type="entry name" value="IP13529P"/>
    <property type="match status" value="1"/>
</dbReference>
<organism evidence="2 3">
    <name type="scientific">Mycena maculata</name>
    <dbReference type="NCBI Taxonomy" id="230809"/>
    <lineage>
        <taxon>Eukaryota</taxon>
        <taxon>Fungi</taxon>
        <taxon>Dikarya</taxon>
        <taxon>Basidiomycota</taxon>
        <taxon>Agaricomycotina</taxon>
        <taxon>Agaricomycetes</taxon>
        <taxon>Agaricomycetidae</taxon>
        <taxon>Agaricales</taxon>
        <taxon>Marasmiineae</taxon>
        <taxon>Mycenaceae</taxon>
        <taxon>Mycena</taxon>
    </lineage>
</organism>
<feature type="compositionally biased region" description="Basic and acidic residues" evidence="1">
    <location>
        <begin position="1101"/>
        <end position="1121"/>
    </location>
</feature>
<dbReference type="EMBL" id="JARJLG010000167">
    <property type="protein sequence ID" value="KAJ7733552.1"/>
    <property type="molecule type" value="Genomic_DNA"/>
</dbReference>
<proteinExistence type="predicted"/>
<sequence length="1190" mass="134602">MPGKKSTWEPPAEIRPFLEYRDGKVRCNICRDARISGVGRWMEKKNLKDHLGRPTHLACWKNHKEEEQQRTAERARFTEAYNNELASELPPFSPSSPSLPPVMFPSDDMEIDCVWDMPQPIPSTEKLMTDLGALAVEPEAANPEETRALLQQEYERMLIAAYGEAHFEKDGIDDQFIGDDQPKEGLDDADEDLCEDDDLWDTSEYHPYPSKPAMLLDVLDNLPRCRFTSAQMNLVIHFVRQLGVSNVPSLKGLRKIQQKLQSNCGHEPSKIESPQGNIFYMNDIRDSLARDMANPLVAPHMHFYPELVSKGSVSETFQAEQWMEYTPEQLTPMFSKGHKRFWLEELARCTDGTFVIPHTWIVQDGILTSDVSIAKCSPDGRWYVEAEETQIIADDLEFDYDDIVAEFGENLDWLDASQVPSMPNSMRNLVDEDEDLYVIMVSPWADDVSGNRSKQYNKHMNMYTGNGCLPGRLLQQEFHVHYVSSSPHASSAEQFAAFRDHAKSTETNPVKCYNAATQRKCRFIIRVPGLPADNPQQSEEASHMGVKANFPCRKCHWGGTTVEKEADETYHECHLAGAARNAEEIWQNLDKQLKLATRGDAKSVENLQRSTGTKDKITQFWIEQLISKAQAMKAEDPRRTVDDIASELATWLEQQPGDKMNLLLDIAGLDPSQDTPVELLHTILLGVIKYIWHHMNTNKWSDSDRHLLAIRLQSTDLSGLTVPPIRAGYMIQYRNNLIGKHFKTMMQILPFHVHQISTPEQFALIKAAGELGARLWVPEIDDMDQYLAQIKIAIANLLDAFDAVDPLNHLAPSRDISRKFVSMSRVKHLLSGGYWQDSPSKRWIQAGSAVQNLLQTDTVLQRHLGWVSPEKIVPGSIKPLSLKRKPALQWVDSIAARHCAFAEPPSSQSTWRIGQSLTTNDGDKVAVRSWVVARHEGRIIIGRIHELLVGSTSLVTLEQFMFGGELHPIFCWPVLQRPRGEEILSGTKSFVVLEAKSVQFVISVQHDCRMGHCQPAVVGKQMQEREETSQEKSLIKHSEDDHFILNMSALHNFTKICRVLPIGLTDLKPMFPGSERNKFHVQAAGKARAIRDKGRKKTATKCRENAEAKKKEAEMKKREAEMAAAAAQEAEEAAQEAENSPQEAEKEDHGADSDEEQDDSDNDQDVLGEDDDEYLPPGMTNRGRTRSRQT</sequence>
<keyword evidence="3" id="KW-1185">Reference proteome</keyword>
<dbReference type="AlphaFoldDB" id="A0AAD7I2D3"/>
<reference evidence="2" key="1">
    <citation type="submission" date="2023-03" db="EMBL/GenBank/DDBJ databases">
        <title>Massive genome expansion in bonnet fungi (Mycena s.s.) driven by repeated elements and novel gene families across ecological guilds.</title>
        <authorList>
            <consortium name="Lawrence Berkeley National Laboratory"/>
            <person name="Harder C.B."/>
            <person name="Miyauchi S."/>
            <person name="Viragh M."/>
            <person name="Kuo A."/>
            <person name="Thoen E."/>
            <person name="Andreopoulos B."/>
            <person name="Lu D."/>
            <person name="Skrede I."/>
            <person name="Drula E."/>
            <person name="Henrissat B."/>
            <person name="Morin E."/>
            <person name="Kohler A."/>
            <person name="Barry K."/>
            <person name="LaButti K."/>
            <person name="Morin E."/>
            <person name="Salamov A."/>
            <person name="Lipzen A."/>
            <person name="Mereny Z."/>
            <person name="Hegedus B."/>
            <person name="Baldrian P."/>
            <person name="Stursova M."/>
            <person name="Weitz H."/>
            <person name="Taylor A."/>
            <person name="Grigoriev I.V."/>
            <person name="Nagy L.G."/>
            <person name="Martin F."/>
            <person name="Kauserud H."/>
        </authorList>
    </citation>
    <scope>NUCLEOTIDE SEQUENCE</scope>
    <source>
        <strain evidence="2">CBHHK188m</strain>
    </source>
</reference>